<feature type="chain" id="PRO_5046043701" evidence="2">
    <location>
        <begin position="27"/>
        <end position="242"/>
    </location>
</feature>
<evidence type="ECO:0000259" key="3">
    <source>
        <dbReference type="Pfam" id="PF13731"/>
    </source>
</evidence>
<feature type="signal peptide" evidence="2">
    <location>
        <begin position="1"/>
        <end position="26"/>
    </location>
</feature>
<evidence type="ECO:0000313" key="5">
    <source>
        <dbReference type="Proteomes" id="UP001565242"/>
    </source>
</evidence>
<organism evidence="4 5">
    <name type="scientific">Lactococcus muris</name>
    <dbReference type="NCBI Taxonomy" id="2941330"/>
    <lineage>
        <taxon>Bacteria</taxon>
        <taxon>Bacillati</taxon>
        <taxon>Bacillota</taxon>
        <taxon>Bacilli</taxon>
        <taxon>Lactobacillales</taxon>
        <taxon>Streptococcaceae</taxon>
        <taxon>Lactococcus</taxon>
    </lineage>
</organism>
<evidence type="ECO:0000313" key="4">
    <source>
        <dbReference type="EMBL" id="MEY8537954.1"/>
    </source>
</evidence>
<keyword evidence="5" id="KW-1185">Reference proteome</keyword>
<accession>A0ABV4DA89</accession>
<proteinExistence type="predicted"/>
<evidence type="ECO:0000256" key="1">
    <source>
        <dbReference type="SAM" id="MobiDB-lite"/>
    </source>
</evidence>
<dbReference type="Pfam" id="PF13731">
    <property type="entry name" value="WxL"/>
    <property type="match status" value="1"/>
</dbReference>
<reference evidence="4 5" key="1">
    <citation type="submission" date="2024-03" db="EMBL/GenBank/DDBJ databases">
        <title>Mouse gut bacterial collection (mGBC) of GemPharmatech.</title>
        <authorList>
            <person name="He Y."/>
            <person name="Dong L."/>
            <person name="Wu D."/>
            <person name="Gao X."/>
            <person name="Lin Z."/>
        </authorList>
    </citation>
    <scope>NUCLEOTIDE SEQUENCE [LARGE SCALE GENOMIC DNA]</scope>
    <source>
        <strain evidence="4 5">20-218</strain>
    </source>
</reference>
<keyword evidence="2" id="KW-0732">Signal</keyword>
<comment type="caution">
    <text evidence="4">The sequence shown here is derived from an EMBL/GenBank/DDBJ whole genome shotgun (WGS) entry which is preliminary data.</text>
</comment>
<dbReference type="InterPro" id="IPR027994">
    <property type="entry name" value="WxL_dom"/>
</dbReference>
<sequence>MKTKKILSFTLLTLLASSAGVSTVFAADEAVYNSKGEVTYTPSTKPTDPVDPTDPTKPVKPVDPTDPNGPNPGTDGPLSIDYASSFDFGSQEITSADRTYNAAANPISDGSTRPNWVQVTDNRGTLAGWSLSVQATEFTTGAAGTGSTLTGAQLTLANGRLVSISDAPANKSVSSVTLTPGASSGTILGASSGKGAGTNLLVWGDDTSKGSSVSLFVPGKTTKLATTYKSTVTWALTDTPAN</sequence>
<protein>
    <submittedName>
        <fullName evidence="4">WxL domain-containing protein</fullName>
    </submittedName>
</protein>
<dbReference type="RefSeq" id="WP_369918165.1">
    <property type="nucleotide sequence ID" value="NZ_JBCLSQ010000011.1"/>
</dbReference>
<gene>
    <name evidence="4" type="ORF">AALM99_05800</name>
</gene>
<evidence type="ECO:0000256" key="2">
    <source>
        <dbReference type="SAM" id="SignalP"/>
    </source>
</evidence>
<feature type="domain" description="WxL" evidence="3">
    <location>
        <begin position="29"/>
        <end position="240"/>
    </location>
</feature>
<feature type="compositionally biased region" description="Low complexity" evidence="1">
    <location>
        <begin position="65"/>
        <end position="77"/>
    </location>
</feature>
<feature type="region of interest" description="Disordered" evidence="1">
    <location>
        <begin position="37"/>
        <end position="81"/>
    </location>
</feature>
<name>A0ABV4DA89_9LACT</name>
<dbReference type="Proteomes" id="UP001565242">
    <property type="component" value="Unassembled WGS sequence"/>
</dbReference>
<dbReference type="EMBL" id="JBCLSQ010000011">
    <property type="protein sequence ID" value="MEY8537954.1"/>
    <property type="molecule type" value="Genomic_DNA"/>
</dbReference>